<evidence type="ECO:0000256" key="3">
    <source>
        <dbReference type="ARBA" id="ARBA00022723"/>
    </source>
</evidence>
<reference evidence="8 9" key="1">
    <citation type="submission" date="2013-07" db="EMBL/GenBank/DDBJ databases">
        <title>Completed genome of Sphingomonas sanxanigenens NX02.</title>
        <authorList>
            <person name="Ma T."/>
            <person name="Huang H."/>
            <person name="Wu M."/>
            <person name="Li X."/>
            <person name="Li G."/>
        </authorList>
    </citation>
    <scope>NUCLEOTIDE SEQUENCE [LARGE SCALE GENOMIC DNA]</scope>
    <source>
        <strain evidence="8 9">NX02</strain>
    </source>
</reference>
<dbReference type="Proteomes" id="UP000018851">
    <property type="component" value="Chromosome"/>
</dbReference>
<dbReference type="PATRIC" id="fig|1123269.5.peg.736"/>
<feature type="domain" description="Cytochrome c" evidence="7">
    <location>
        <begin position="48"/>
        <end position="149"/>
    </location>
</feature>
<keyword evidence="3 6" id="KW-0479">Metal-binding</keyword>
<sequence length="150" mass="15810">MTAMRGVGCVIALAALTLTLSGCGDGGRAERRAALGPNPTFADYRKAADPAHGARLFNACAGCHPISPGALDRGGPNLFGIMGKPVATASRRFGYSGALRAVGGRWTPELMDRWVADPRKLAPRTSMNFQGIGDPLDRADLIAWMETQGR</sequence>
<evidence type="ECO:0000259" key="7">
    <source>
        <dbReference type="PROSITE" id="PS51007"/>
    </source>
</evidence>
<dbReference type="InterPro" id="IPR009056">
    <property type="entry name" value="Cyt_c-like_dom"/>
</dbReference>
<dbReference type="GO" id="GO:0009055">
    <property type="term" value="F:electron transfer activity"/>
    <property type="evidence" value="ECO:0007669"/>
    <property type="project" value="InterPro"/>
</dbReference>
<dbReference type="STRING" id="1123269.NX02_03755"/>
<dbReference type="EMBL" id="CP006644">
    <property type="protein sequence ID" value="AHE52505.1"/>
    <property type="molecule type" value="Genomic_DNA"/>
</dbReference>
<evidence type="ECO:0000256" key="4">
    <source>
        <dbReference type="ARBA" id="ARBA00022982"/>
    </source>
</evidence>
<organism evidence="8 9">
    <name type="scientific">Sphingomonas sanxanigenens DSM 19645 = NX02</name>
    <dbReference type="NCBI Taxonomy" id="1123269"/>
    <lineage>
        <taxon>Bacteria</taxon>
        <taxon>Pseudomonadati</taxon>
        <taxon>Pseudomonadota</taxon>
        <taxon>Alphaproteobacteria</taxon>
        <taxon>Sphingomonadales</taxon>
        <taxon>Sphingomonadaceae</taxon>
        <taxon>Sphingomonas</taxon>
    </lineage>
</organism>
<dbReference type="GO" id="GO:0046872">
    <property type="term" value="F:metal ion binding"/>
    <property type="evidence" value="ECO:0007669"/>
    <property type="project" value="UniProtKB-KW"/>
</dbReference>
<keyword evidence="5 6" id="KW-0408">Iron</keyword>
<dbReference type="HOGENOM" id="CLU_060944_4_1_5"/>
<evidence type="ECO:0000256" key="6">
    <source>
        <dbReference type="PROSITE-ProRule" id="PRU00433"/>
    </source>
</evidence>
<dbReference type="KEGG" id="ssan:NX02_03755"/>
<keyword evidence="1" id="KW-0813">Transport</keyword>
<evidence type="ECO:0000313" key="9">
    <source>
        <dbReference type="Proteomes" id="UP000018851"/>
    </source>
</evidence>
<accession>W0AA30</accession>
<evidence type="ECO:0000256" key="1">
    <source>
        <dbReference type="ARBA" id="ARBA00022448"/>
    </source>
</evidence>
<keyword evidence="4" id="KW-0249">Electron transport</keyword>
<dbReference type="InterPro" id="IPR036909">
    <property type="entry name" value="Cyt_c-like_dom_sf"/>
</dbReference>
<dbReference type="GO" id="GO:0020037">
    <property type="term" value="F:heme binding"/>
    <property type="evidence" value="ECO:0007669"/>
    <property type="project" value="InterPro"/>
</dbReference>
<dbReference type="SUPFAM" id="SSF46626">
    <property type="entry name" value="Cytochrome c"/>
    <property type="match status" value="1"/>
</dbReference>
<dbReference type="AlphaFoldDB" id="W0AA30"/>
<proteinExistence type="predicted"/>
<keyword evidence="9" id="KW-1185">Reference proteome</keyword>
<evidence type="ECO:0000256" key="5">
    <source>
        <dbReference type="ARBA" id="ARBA00023004"/>
    </source>
</evidence>
<dbReference type="Gene3D" id="1.10.760.10">
    <property type="entry name" value="Cytochrome c-like domain"/>
    <property type="match status" value="1"/>
</dbReference>
<evidence type="ECO:0000313" key="8">
    <source>
        <dbReference type="EMBL" id="AHE52505.1"/>
    </source>
</evidence>
<keyword evidence="2 6" id="KW-0349">Heme</keyword>
<evidence type="ECO:0000256" key="2">
    <source>
        <dbReference type="ARBA" id="ARBA00022617"/>
    </source>
</evidence>
<protein>
    <recommendedName>
        <fullName evidence="7">Cytochrome c domain-containing protein</fullName>
    </recommendedName>
</protein>
<gene>
    <name evidence="8" type="ORF">NX02_03755</name>
</gene>
<dbReference type="eggNOG" id="COG3474">
    <property type="taxonomic scope" value="Bacteria"/>
</dbReference>
<dbReference type="PROSITE" id="PS51007">
    <property type="entry name" value="CYTC"/>
    <property type="match status" value="1"/>
</dbReference>
<dbReference type="PROSITE" id="PS51257">
    <property type="entry name" value="PROKAR_LIPOPROTEIN"/>
    <property type="match status" value="1"/>
</dbReference>
<name>W0AA30_9SPHN</name>
<dbReference type="PRINTS" id="PR00604">
    <property type="entry name" value="CYTCHRMECIAB"/>
</dbReference>
<dbReference type="PANTHER" id="PTHR11961">
    <property type="entry name" value="CYTOCHROME C"/>
    <property type="match status" value="1"/>
</dbReference>
<dbReference type="InterPro" id="IPR002327">
    <property type="entry name" value="Cyt_c_1A/1B"/>
</dbReference>